<dbReference type="STRING" id="1391654.AKJ09_04867"/>
<keyword evidence="3" id="KW-0731">Sigma factor</keyword>
<dbReference type="SUPFAM" id="SSF88946">
    <property type="entry name" value="Sigma2 domain of RNA polymerase sigma factors"/>
    <property type="match status" value="1"/>
</dbReference>
<dbReference type="GO" id="GO:0003677">
    <property type="term" value="F:DNA binding"/>
    <property type="evidence" value="ECO:0007669"/>
    <property type="project" value="UniProtKB-KW"/>
</dbReference>
<dbReference type="PANTHER" id="PTHR43133:SF8">
    <property type="entry name" value="RNA POLYMERASE SIGMA FACTOR HI_1459-RELATED"/>
    <property type="match status" value="1"/>
</dbReference>
<dbReference type="AlphaFoldDB" id="A0A0K1PXG5"/>
<dbReference type="InterPro" id="IPR014284">
    <property type="entry name" value="RNA_pol_sigma-70_dom"/>
</dbReference>
<dbReference type="PANTHER" id="PTHR43133">
    <property type="entry name" value="RNA POLYMERASE ECF-TYPE SIGMA FACTO"/>
    <property type="match status" value="1"/>
</dbReference>
<dbReference type="InterPro" id="IPR013324">
    <property type="entry name" value="RNA_pol_sigma_r3/r4-like"/>
</dbReference>
<dbReference type="EMBL" id="CP012333">
    <property type="protein sequence ID" value="AKU98203.1"/>
    <property type="molecule type" value="Genomic_DNA"/>
</dbReference>
<evidence type="ECO:0000256" key="3">
    <source>
        <dbReference type="ARBA" id="ARBA00023082"/>
    </source>
</evidence>
<dbReference type="PATRIC" id="fig|1391654.3.peg.4931"/>
<dbReference type="InterPro" id="IPR013249">
    <property type="entry name" value="RNA_pol_sigma70_r4_t2"/>
</dbReference>
<sequence>MTMTAARGPLFVATDDAVTPDPRKDPLLPVLERARSGDRTALGELLRQVSPTVLRGLRSMLGTTDTDDALQESLLAFVDALDAYRGETNLRRYALRIGIRTALAARRRDRARSGLFDDHVRTSEPLNAPPTTPPEEWTALRQREAFRILLDALPEPQAEALALRVVFEYSLDEIAQVSGVPINTVRSRVRLAREALRARIEADPALKQLLEVEEVAS</sequence>
<keyword evidence="4" id="KW-0238">DNA-binding</keyword>
<evidence type="ECO:0000256" key="5">
    <source>
        <dbReference type="ARBA" id="ARBA00023163"/>
    </source>
</evidence>
<protein>
    <submittedName>
        <fullName evidence="8">RNA polymerase sigma-54 factor RpoN</fullName>
    </submittedName>
</protein>
<feature type="domain" description="RNA polymerase sigma factor 70 region 4 type 2" evidence="7">
    <location>
        <begin position="146"/>
        <end position="196"/>
    </location>
</feature>
<dbReference type="SUPFAM" id="SSF88659">
    <property type="entry name" value="Sigma3 and sigma4 domains of RNA polymerase sigma factors"/>
    <property type="match status" value="1"/>
</dbReference>
<dbReference type="GO" id="GO:0016987">
    <property type="term" value="F:sigma factor activity"/>
    <property type="evidence" value="ECO:0007669"/>
    <property type="project" value="UniProtKB-KW"/>
</dbReference>
<dbReference type="InterPro" id="IPR007627">
    <property type="entry name" value="RNA_pol_sigma70_r2"/>
</dbReference>
<dbReference type="InterPro" id="IPR039425">
    <property type="entry name" value="RNA_pol_sigma-70-like"/>
</dbReference>
<reference evidence="8 9" key="1">
    <citation type="submission" date="2015-08" db="EMBL/GenBank/DDBJ databases">
        <authorList>
            <person name="Babu N.S."/>
            <person name="Beckwith C.J."/>
            <person name="Beseler K.G."/>
            <person name="Brison A."/>
            <person name="Carone J.V."/>
            <person name="Caskin T.P."/>
            <person name="Diamond M."/>
            <person name="Durham M.E."/>
            <person name="Foxe J.M."/>
            <person name="Go M."/>
            <person name="Henderson B.A."/>
            <person name="Jones I.B."/>
            <person name="McGettigan J.A."/>
            <person name="Micheletti S.J."/>
            <person name="Nasrallah M.E."/>
            <person name="Ortiz D."/>
            <person name="Piller C.R."/>
            <person name="Privatt S.R."/>
            <person name="Schneider S.L."/>
            <person name="Sharp S."/>
            <person name="Smith T.C."/>
            <person name="Stanton J.D."/>
            <person name="Ullery H.E."/>
            <person name="Wilson R.J."/>
            <person name="Serrano M.G."/>
            <person name="Buck G."/>
            <person name="Lee V."/>
            <person name="Wang Y."/>
            <person name="Carvalho R."/>
            <person name="Voegtly L."/>
            <person name="Shi R."/>
            <person name="Duckworth R."/>
            <person name="Johnson A."/>
            <person name="Loviza R."/>
            <person name="Walstead R."/>
            <person name="Shah Z."/>
            <person name="Kiflezghi M."/>
            <person name="Wade K."/>
            <person name="Ball S.L."/>
            <person name="Bradley K.W."/>
            <person name="Asai D.J."/>
            <person name="Bowman C.A."/>
            <person name="Russell D.A."/>
            <person name="Pope W.H."/>
            <person name="Jacobs-Sera D."/>
            <person name="Hendrix R.W."/>
            <person name="Hatfull G.F."/>
        </authorList>
    </citation>
    <scope>NUCLEOTIDE SEQUENCE [LARGE SCALE GENOMIC DNA]</scope>
    <source>
        <strain evidence="8 9">DSM 27648</strain>
    </source>
</reference>
<dbReference type="InterPro" id="IPR013325">
    <property type="entry name" value="RNA_pol_sigma_r2"/>
</dbReference>
<name>A0A0K1PXG5_9BACT</name>
<proteinExistence type="inferred from homology"/>
<evidence type="ECO:0000313" key="9">
    <source>
        <dbReference type="Proteomes" id="UP000064967"/>
    </source>
</evidence>
<evidence type="ECO:0000256" key="2">
    <source>
        <dbReference type="ARBA" id="ARBA00023015"/>
    </source>
</evidence>
<evidence type="ECO:0000313" key="8">
    <source>
        <dbReference type="EMBL" id="AKU98203.1"/>
    </source>
</evidence>
<dbReference type="Pfam" id="PF04542">
    <property type="entry name" value="Sigma70_r2"/>
    <property type="match status" value="1"/>
</dbReference>
<organism evidence="8 9">
    <name type="scientific">Labilithrix luteola</name>
    <dbReference type="NCBI Taxonomy" id="1391654"/>
    <lineage>
        <taxon>Bacteria</taxon>
        <taxon>Pseudomonadati</taxon>
        <taxon>Myxococcota</taxon>
        <taxon>Polyangia</taxon>
        <taxon>Polyangiales</taxon>
        <taxon>Labilitrichaceae</taxon>
        <taxon>Labilithrix</taxon>
    </lineage>
</organism>
<dbReference type="GO" id="GO:0006352">
    <property type="term" value="P:DNA-templated transcription initiation"/>
    <property type="evidence" value="ECO:0007669"/>
    <property type="project" value="InterPro"/>
</dbReference>
<evidence type="ECO:0000256" key="4">
    <source>
        <dbReference type="ARBA" id="ARBA00023125"/>
    </source>
</evidence>
<evidence type="ECO:0000256" key="1">
    <source>
        <dbReference type="ARBA" id="ARBA00010641"/>
    </source>
</evidence>
<dbReference type="CDD" id="cd06171">
    <property type="entry name" value="Sigma70_r4"/>
    <property type="match status" value="1"/>
</dbReference>
<gene>
    <name evidence="8" type="ORF">AKJ09_04867</name>
</gene>
<keyword evidence="2" id="KW-0805">Transcription regulation</keyword>
<keyword evidence="5" id="KW-0804">Transcription</keyword>
<dbReference type="KEGG" id="llu:AKJ09_04867"/>
<dbReference type="Proteomes" id="UP000064967">
    <property type="component" value="Chromosome"/>
</dbReference>
<dbReference type="Pfam" id="PF08281">
    <property type="entry name" value="Sigma70_r4_2"/>
    <property type="match status" value="1"/>
</dbReference>
<dbReference type="OrthoDB" id="5244716at2"/>
<comment type="similarity">
    <text evidence="1">Belongs to the sigma-70 factor family. ECF subfamily.</text>
</comment>
<feature type="domain" description="RNA polymerase sigma-70 region 2" evidence="6">
    <location>
        <begin position="45"/>
        <end position="110"/>
    </location>
</feature>
<dbReference type="NCBIfam" id="TIGR02937">
    <property type="entry name" value="sigma70-ECF"/>
    <property type="match status" value="1"/>
</dbReference>
<evidence type="ECO:0000259" key="6">
    <source>
        <dbReference type="Pfam" id="PF04542"/>
    </source>
</evidence>
<accession>A0A0K1PXG5</accession>
<dbReference type="InterPro" id="IPR036388">
    <property type="entry name" value="WH-like_DNA-bd_sf"/>
</dbReference>
<evidence type="ECO:0000259" key="7">
    <source>
        <dbReference type="Pfam" id="PF08281"/>
    </source>
</evidence>
<keyword evidence="9" id="KW-1185">Reference proteome</keyword>
<dbReference type="Gene3D" id="1.10.1740.10">
    <property type="match status" value="1"/>
</dbReference>
<dbReference type="Gene3D" id="1.10.10.10">
    <property type="entry name" value="Winged helix-like DNA-binding domain superfamily/Winged helix DNA-binding domain"/>
    <property type="match status" value="1"/>
</dbReference>